<dbReference type="GO" id="GO:0016491">
    <property type="term" value="F:oxidoreductase activity"/>
    <property type="evidence" value="ECO:0007669"/>
    <property type="project" value="UniProtKB-KW"/>
</dbReference>
<dbReference type="Gene3D" id="3.40.109.10">
    <property type="entry name" value="NADH Oxidase"/>
    <property type="match status" value="1"/>
</dbReference>
<sequence length="326" mass="35237">MTQTTVDTAVIANAVGLACRAPSLHNSQPWRWVAGSAVVDLFVDPHRMLTSADSSGREAVISCGALLDHFQVAMAAAGWATNIDQFPNPNNLDHLASIDFAAMDCVAGARHDRADAISLRRTDRRPFRAPKDWASLEPVLRTSVDGDAVQLAVLTEDARPRLVEASRLTESLRRYDDCYHHELNWWTAPLRESEGIPPSALASGSAARGVGVNRSFPADWRSEHSSASRQDQAKIVVLSTPEYTRADALRCGRALSAILLECTLAGLGTCPVTHVTEMEASRDIVRDLTGGTGEPQLLIRIGAGPSGDIPAPTPRRPLGEVLEIRR</sequence>
<dbReference type="EMBL" id="LR130759">
    <property type="protein sequence ID" value="VDM89528.1"/>
    <property type="molecule type" value="Genomic_DNA"/>
</dbReference>
<dbReference type="NCBIfam" id="NF047509">
    <property type="entry name" value="Rv3131_FMN_oxido"/>
    <property type="match status" value="1"/>
</dbReference>
<evidence type="ECO:0000313" key="3">
    <source>
        <dbReference type="Proteomes" id="UP000269998"/>
    </source>
</evidence>
<gene>
    <name evidence="2" type="primary">acg_2</name>
    <name evidence="2" type="ORF">MB901379_03105</name>
</gene>
<evidence type="ECO:0000259" key="1">
    <source>
        <dbReference type="Pfam" id="PF00881"/>
    </source>
</evidence>
<dbReference type="RefSeq" id="WP_158017379.1">
    <property type="nucleotide sequence ID" value="NZ_CBCSKE010000002.1"/>
</dbReference>
<dbReference type="EC" id="1.-.-.-" evidence="2"/>
<proteinExistence type="predicted"/>
<dbReference type="InterPro" id="IPR029479">
    <property type="entry name" value="Nitroreductase"/>
</dbReference>
<dbReference type="KEGG" id="mbai:MB901379_03105"/>
<evidence type="ECO:0000313" key="2">
    <source>
        <dbReference type="EMBL" id="VDM89528.1"/>
    </source>
</evidence>
<keyword evidence="3" id="KW-1185">Reference proteome</keyword>
<dbReference type="InterPro" id="IPR000415">
    <property type="entry name" value="Nitroreductase-like"/>
</dbReference>
<dbReference type="InterPro" id="IPR050627">
    <property type="entry name" value="Nitroreductase/BluB"/>
</dbReference>
<organism evidence="2 3">
    <name type="scientific">Mycobacterium basiliense</name>
    <dbReference type="NCBI Taxonomy" id="2094119"/>
    <lineage>
        <taxon>Bacteria</taxon>
        <taxon>Bacillati</taxon>
        <taxon>Actinomycetota</taxon>
        <taxon>Actinomycetes</taxon>
        <taxon>Mycobacteriales</taxon>
        <taxon>Mycobacteriaceae</taxon>
        <taxon>Mycobacterium</taxon>
    </lineage>
</organism>
<feature type="domain" description="Nitroreductase" evidence="1">
    <location>
        <begin position="237"/>
        <end position="302"/>
    </location>
</feature>
<dbReference type="OrthoDB" id="8156917at2"/>
<dbReference type="PANTHER" id="PTHR23026:SF123">
    <property type="entry name" value="NAD(P)H NITROREDUCTASE RV3131-RELATED"/>
    <property type="match status" value="1"/>
</dbReference>
<keyword evidence="2" id="KW-0560">Oxidoreductase</keyword>
<reference evidence="3" key="1">
    <citation type="submission" date="2018-02" db="EMBL/GenBank/DDBJ databases">
        <authorList>
            <person name="Seth-Smith MB H."/>
            <person name="Seth-Smith H."/>
        </authorList>
    </citation>
    <scope>NUCLEOTIDE SEQUENCE [LARGE SCALE GENOMIC DNA]</scope>
</reference>
<dbReference type="PANTHER" id="PTHR23026">
    <property type="entry name" value="NADPH NITROREDUCTASE"/>
    <property type="match status" value="1"/>
</dbReference>
<name>A0A3S4FP10_9MYCO</name>
<protein>
    <submittedName>
        <fullName evidence="2">NAD(P)H nitroreductase acg</fullName>
        <ecNumber evidence="2">1.-.-.-</ecNumber>
    </submittedName>
</protein>
<dbReference type="Proteomes" id="UP000269998">
    <property type="component" value="Chromosome"/>
</dbReference>
<dbReference type="Pfam" id="PF00881">
    <property type="entry name" value="Nitroreductase"/>
    <property type="match status" value="1"/>
</dbReference>
<dbReference type="SUPFAM" id="SSF55469">
    <property type="entry name" value="FMN-dependent nitroreductase-like"/>
    <property type="match status" value="2"/>
</dbReference>
<dbReference type="AlphaFoldDB" id="A0A3S4FP10"/>
<accession>A0A3S4FP10</accession>